<dbReference type="RefSeq" id="WP_046706066.1">
    <property type="nucleotide sequence ID" value="NZ_JARAUS010000176.1"/>
</dbReference>
<gene>
    <name evidence="2" type="ORF">PV662_00535</name>
</gene>
<feature type="signal peptide" evidence="1">
    <location>
        <begin position="1"/>
        <end position="27"/>
    </location>
</feature>
<evidence type="ECO:0000313" key="3">
    <source>
        <dbReference type="Proteomes" id="UP001271274"/>
    </source>
</evidence>
<evidence type="ECO:0000313" key="2">
    <source>
        <dbReference type="EMBL" id="MDX3698261.1"/>
    </source>
</evidence>
<dbReference type="EMBL" id="JARAYU010000001">
    <property type="protein sequence ID" value="MDX3698261.1"/>
    <property type="molecule type" value="Genomic_DNA"/>
</dbReference>
<accession>A0ABU4N6A0</accession>
<reference evidence="2 3" key="1">
    <citation type="journal article" date="2023" name="Microb. Genom.">
        <title>Mesoterricola silvestris gen. nov., sp. nov., Mesoterricola sediminis sp. nov., Geothrix oryzae sp. nov., Geothrix edaphica sp. nov., Geothrix rubra sp. nov., and Geothrix limicola sp. nov., six novel members of Acidobacteriota isolated from soils.</title>
        <authorList>
            <person name="Weisberg A.J."/>
            <person name="Pearce E."/>
            <person name="Kramer C.G."/>
            <person name="Chang J.H."/>
            <person name="Clarke C.R."/>
        </authorList>
    </citation>
    <scope>NUCLEOTIDE SEQUENCE [LARGE SCALE GENOMIC DNA]</scope>
    <source>
        <strain evidence="2 3">ID09-01A</strain>
    </source>
</reference>
<evidence type="ECO:0008006" key="4">
    <source>
        <dbReference type="Google" id="ProtNLM"/>
    </source>
</evidence>
<proteinExistence type="predicted"/>
<comment type="caution">
    <text evidence="2">The sequence shown here is derived from an EMBL/GenBank/DDBJ whole genome shotgun (WGS) entry which is preliminary data.</text>
</comment>
<name>A0ABU4N6A0_9ACTN</name>
<protein>
    <recommendedName>
        <fullName evidence="4">Peptidase inhibitor family I36</fullName>
    </recommendedName>
</protein>
<dbReference type="Proteomes" id="UP001271274">
    <property type="component" value="Unassembled WGS sequence"/>
</dbReference>
<keyword evidence="1" id="KW-0732">Signal</keyword>
<organism evidence="2 3">
    <name type="scientific">Streptomyces europaeiscabiei</name>
    <dbReference type="NCBI Taxonomy" id="146819"/>
    <lineage>
        <taxon>Bacteria</taxon>
        <taxon>Bacillati</taxon>
        <taxon>Actinomycetota</taxon>
        <taxon>Actinomycetes</taxon>
        <taxon>Kitasatosporales</taxon>
        <taxon>Streptomycetaceae</taxon>
        <taxon>Streptomyces</taxon>
    </lineage>
</organism>
<sequence length="122" mass="13268">MRNMIRGAAAFLTSAAVVVALSGTAEAKPADTWDGCPYGAVCIYGQGVEPRDNPHPTNVYYSYNPHNLSNQVGYHWVYNNQYGGALADLCKQYNGGDCIETIPAGHAFYRDLTPINSIVLRP</sequence>
<evidence type="ECO:0000256" key="1">
    <source>
        <dbReference type="SAM" id="SignalP"/>
    </source>
</evidence>
<feature type="chain" id="PRO_5046983782" description="Peptidase inhibitor family I36" evidence="1">
    <location>
        <begin position="28"/>
        <end position="122"/>
    </location>
</feature>
<keyword evidence="3" id="KW-1185">Reference proteome</keyword>